<dbReference type="SUPFAM" id="SSF49879">
    <property type="entry name" value="SMAD/FHA domain"/>
    <property type="match status" value="1"/>
</dbReference>
<evidence type="ECO:0000313" key="4">
    <source>
        <dbReference type="EMBL" id="KAK9418657.1"/>
    </source>
</evidence>
<dbReference type="Gene3D" id="2.60.200.20">
    <property type="match status" value="1"/>
</dbReference>
<keyword evidence="2" id="KW-0812">Transmembrane</keyword>
<dbReference type="Pfam" id="PF00498">
    <property type="entry name" value="FHA"/>
    <property type="match status" value="1"/>
</dbReference>
<dbReference type="InterPro" id="IPR008984">
    <property type="entry name" value="SMAD_FHA_dom_sf"/>
</dbReference>
<keyword evidence="2" id="KW-1133">Transmembrane helix</keyword>
<gene>
    <name evidence="4" type="ORF">SUNI508_07914</name>
</gene>
<keyword evidence="2" id="KW-0472">Membrane</keyword>
<proteinExistence type="predicted"/>
<dbReference type="PANTHER" id="PTHR15715:SF48">
    <property type="entry name" value="FHA DOMAIN-CONTAINING PROTEIN"/>
    <property type="match status" value="1"/>
</dbReference>
<comment type="caution">
    <text evidence="4">The sequence shown here is derived from an EMBL/GenBank/DDBJ whole genome shotgun (WGS) entry which is preliminary data.</text>
</comment>
<dbReference type="PANTHER" id="PTHR15715">
    <property type="entry name" value="CENTROSOMAL PROTEIN OF 170 KDA"/>
    <property type="match status" value="1"/>
</dbReference>
<feature type="compositionally biased region" description="Low complexity" evidence="1">
    <location>
        <begin position="542"/>
        <end position="561"/>
    </location>
</feature>
<dbReference type="InterPro" id="IPR000253">
    <property type="entry name" value="FHA_dom"/>
</dbReference>
<feature type="region of interest" description="Disordered" evidence="1">
    <location>
        <begin position="156"/>
        <end position="226"/>
    </location>
</feature>
<dbReference type="EMBL" id="JARVKF010000363">
    <property type="protein sequence ID" value="KAK9418657.1"/>
    <property type="molecule type" value="Genomic_DNA"/>
</dbReference>
<feature type="compositionally biased region" description="Acidic residues" evidence="1">
    <location>
        <begin position="402"/>
        <end position="411"/>
    </location>
</feature>
<dbReference type="InterPro" id="IPR051176">
    <property type="entry name" value="Cent_Immune-Sig_Mod"/>
</dbReference>
<feature type="compositionally biased region" description="Polar residues" evidence="1">
    <location>
        <begin position="156"/>
        <end position="168"/>
    </location>
</feature>
<name>A0ABR2UVF1_9PEZI</name>
<feature type="transmembrane region" description="Helical" evidence="2">
    <location>
        <begin position="804"/>
        <end position="825"/>
    </location>
</feature>
<feature type="compositionally biased region" description="Polar residues" evidence="1">
    <location>
        <begin position="495"/>
        <end position="511"/>
    </location>
</feature>
<evidence type="ECO:0000259" key="3">
    <source>
        <dbReference type="PROSITE" id="PS50006"/>
    </source>
</evidence>
<protein>
    <recommendedName>
        <fullName evidence="3">FHA domain-containing protein</fullName>
    </recommendedName>
</protein>
<evidence type="ECO:0000313" key="5">
    <source>
        <dbReference type="Proteomes" id="UP001408356"/>
    </source>
</evidence>
<feature type="compositionally biased region" description="Basic and acidic residues" evidence="1">
    <location>
        <begin position="652"/>
        <end position="663"/>
    </location>
</feature>
<keyword evidence="5" id="KW-1185">Reference proteome</keyword>
<dbReference type="Proteomes" id="UP001408356">
    <property type="component" value="Unassembled WGS sequence"/>
</dbReference>
<evidence type="ECO:0000256" key="1">
    <source>
        <dbReference type="SAM" id="MobiDB-lite"/>
    </source>
</evidence>
<feature type="region of interest" description="Disordered" evidence="1">
    <location>
        <begin position="679"/>
        <end position="700"/>
    </location>
</feature>
<feature type="compositionally biased region" description="Acidic residues" evidence="1">
    <location>
        <begin position="375"/>
        <end position="384"/>
    </location>
</feature>
<feature type="compositionally biased region" description="Polar residues" evidence="1">
    <location>
        <begin position="257"/>
        <end position="271"/>
    </location>
</feature>
<accession>A0ABR2UVF1</accession>
<feature type="compositionally biased region" description="Basic and acidic residues" evidence="1">
    <location>
        <begin position="385"/>
        <end position="394"/>
    </location>
</feature>
<feature type="region of interest" description="Disordered" evidence="1">
    <location>
        <begin position="630"/>
        <end position="667"/>
    </location>
</feature>
<dbReference type="PROSITE" id="PS50006">
    <property type="entry name" value="FHA_DOMAIN"/>
    <property type="match status" value="1"/>
</dbReference>
<feature type="compositionally biased region" description="Acidic residues" evidence="1">
    <location>
        <begin position="171"/>
        <end position="184"/>
    </location>
</feature>
<evidence type="ECO:0000256" key="2">
    <source>
        <dbReference type="SAM" id="Phobius"/>
    </source>
</evidence>
<feature type="compositionally biased region" description="Acidic residues" evidence="1">
    <location>
        <begin position="353"/>
        <end position="362"/>
    </location>
</feature>
<feature type="compositionally biased region" description="Basic and acidic residues" evidence="1">
    <location>
        <begin position="365"/>
        <end position="374"/>
    </location>
</feature>
<sequence length="831" mass="89989">MASTGSPTRDKCDVIVKLTARDAGPQFVVPTRNITLTKDRPTVRVGRASKQESKGFVAAAENAWFDSPVMSREHAELMADFDQKTVLIEDTGSLHGTFRRSEHEDKEDRICTREKVSLRDGDIIRFGTDIYRGQQTFPPCTVHVELSWNQENLPSAISNRATPTNTFSVPDYDDEDLISDDDILETDKPLPSQMKQPQPDLPIDLTGSPLPKQQSPFKNFTSTTTVGNLDSDVIDLTSEPEARDSQFGRPSPVASLGASSPMSIHSYSESSALDYLSDEESRHRSYPNPSTPDESYAPEGALFAQSPLYETDSEAGEAPGSPDVSNTFLAHIDDDDTTSDLERTDVTSGSSDENSDSDDDSLAGESEHDVNFCDEHDEEDECDEDSLHNARCWEEDMSSGSEDSEDEDDPMDSSLFDRSHSPTVAIQSSSSPIMPNAAPYSYDISSVIPPTAPLIHVRPMAQTGDTPSKRFMYRPDTLLTDDRHLSPSGAMLTKPSLTKTESHQFSSTTQALGERTGKYEFFAARDHNRASVMSNPLIQANPPTATASKAADDAASNSTSPVTRAPDATKGPPPWVTLPPWREPDSATDSMADIVLETRHGPKQPPVLTSAWTPVGEAFLKEPHNYSLPLSDERTRLQSPEVDMTSASTFVESKKKPENDATRSRRRLAVKFLISQESKEASPILGSGSDNSPRPPKRSYDEVFPEVEDESYNVRSSPAPASPGFLQSDIVLGAGPAAQTVGASKKGEAEAEAIVSDNADPVLSGRAISAATEVAAASPVVSPVPAQRDVRPAKRRRFSKFAKYASVSVVSGVTSAALLFAGLAATAPQIV</sequence>
<feature type="domain" description="FHA" evidence="3">
    <location>
        <begin position="43"/>
        <end position="98"/>
    </location>
</feature>
<feature type="region of interest" description="Disordered" evidence="1">
    <location>
        <begin position="536"/>
        <end position="610"/>
    </location>
</feature>
<feature type="compositionally biased region" description="Polar residues" evidence="1">
    <location>
        <begin position="421"/>
        <end position="433"/>
    </location>
</feature>
<feature type="region of interest" description="Disordered" evidence="1">
    <location>
        <begin position="478"/>
        <end position="512"/>
    </location>
</feature>
<feature type="compositionally biased region" description="Polar residues" evidence="1">
    <location>
        <begin position="211"/>
        <end position="226"/>
    </location>
</feature>
<organism evidence="4 5">
    <name type="scientific">Seiridium unicorne</name>
    <dbReference type="NCBI Taxonomy" id="138068"/>
    <lineage>
        <taxon>Eukaryota</taxon>
        <taxon>Fungi</taxon>
        <taxon>Dikarya</taxon>
        <taxon>Ascomycota</taxon>
        <taxon>Pezizomycotina</taxon>
        <taxon>Sordariomycetes</taxon>
        <taxon>Xylariomycetidae</taxon>
        <taxon>Amphisphaeriales</taxon>
        <taxon>Sporocadaceae</taxon>
        <taxon>Seiridium</taxon>
    </lineage>
</organism>
<feature type="region of interest" description="Disordered" evidence="1">
    <location>
        <begin position="239"/>
        <end position="438"/>
    </location>
</feature>
<reference evidence="4 5" key="1">
    <citation type="journal article" date="2024" name="J. Plant Pathol.">
        <title>Sequence and assembly of the genome of Seiridium unicorne, isolate CBS 538.82, causal agent of cypress canker disease.</title>
        <authorList>
            <person name="Scali E."/>
            <person name="Rocca G.D."/>
            <person name="Danti R."/>
            <person name="Garbelotto M."/>
            <person name="Barberini S."/>
            <person name="Baroncelli R."/>
            <person name="Emiliani G."/>
        </authorList>
    </citation>
    <scope>NUCLEOTIDE SEQUENCE [LARGE SCALE GENOMIC DNA]</scope>
    <source>
        <strain evidence="4 5">BM-138-508</strain>
    </source>
</reference>